<sequence>MGVLCVTELTEGVHGSCPRIQWPKPDPTRFESPSSPPSGYRPSIIGLRLPDLQINASGCATSWTPCPSKLRLLNPKRSSLLGPDPPIHFRRCRCRTLFTLRRSNP</sequence>
<reference evidence="3" key="2">
    <citation type="submission" date="2019-10" db="EMBL/GenBank/DDBJ databases">
        <title>A de novo genome assembly of a pear dwarfing rootstock.</title>
        <authorList>
            <person name="Wang F."/>
            <person name="Wang J."/>
            <person name="Li S."/>
            <person name="Zhang Y."/>
            <person name="Fang M."/>
            <person name="Ma L."/>
            <person name="Zhao Y."/>
            <person name="Jiang S."/>
        </authorList>
    </citation>
    <scope>NUCLEOTIDE SEQUENCE [LARGE SCALE GENOMIC DNA]</scope>
</reference>
<organism evidence="2 3">
    <name type="scientific">Pyrus ussuriensis x Pyrus communis</name>
    <dbReference type="NCBI Taxonomy" id="2448454"/>
    <lineage>
        <taxon>Eukaryota</taxon>
        <taxon>Viridiplantae</taxon>
        <taxon>Streptophyta</taxon>
        <taxon>Embryophyta</taxon>
        <taxon>Tracheophyta</taxon>
        <taxon>Spermatophyta</taxon>
        <taxon>Magnoliopsida</taxon>
        <taxon>eudicotyledons</taxon>
        <taxon>Gunneridae</taxon>
        <taxon>Pentapetalae</taxon>
        <taxon>rosids</taxon>
        <taxon>fabids</taxon>
        <taxon>Rosales</taxon>
        <taxon>Rosaceae</taxon>
        <taxon>Amygdaloideae</taxon>
        <taxon>Maleae</taxon>
        <taxon>Pyrus</taxon>
    </lineage>
</organism>
<proteinExistence type="predicted"/>
<accession>A0A5N5GC99</accession>
<reference evidence="2 3" key="1">
    <citation type="submission" date="2019-09" db="EMBL/GenBank/DDBJ databases">
        <authorList>
            <person name="Ou C."/>
        </authorList>
    </citation>
    <scope>NUCLEOTIDE SEQUENCE [LARGE SCALE GENOMIC DNA]</scope>
    <source>
        <strain evidence="2">S2</strain>
        <tissue evidence="2">Leaf</tissue>
    </source>
</reference>
<evidence type="ECO:0000313" key="3">
    <source>
        <dbReference type="Proteomes" id="UP000327157"/>
    </source>
</evidence>
<comment type="caution">
    <text evidence="2">The sequence shown here is derived from an EMBL/GenBank/DDBJ whole genome shotgun (WGS) entry which is preliminary data.</text>
</comment>
<dbReference type="EMBL" id="SMOL01000458">
    <property type="protein sequence ID" value="KAB2612928.1"/>
    <property type="molecule type" value="Genomic_DNA"/>
</dbReference>
<name>A0A5N5GC99_9ROSA</name>
<dbReference type="AlphaFoldDB" id="A0A5N5GC99"/>
<dbReference type="Proteomes" id="UP000327157">
    <property type="component" value="Chromosome 9"/>
</dbReference>
<gene>
    <name evidence="2" type="ORF">D8674_035244</name>
</gene>
<evidence type="ECO:0000256" key="1">
    <source>
        <dbReference type="SAM" id="MobiDB-lite"/>
    </source>
</evidence>
<feature type="region of interest" description="Disordered" evidence="1">
    <location>
        <begin position="17"/>
        <end position="40"/>
    </location>
</feature>
<protein>
    <submittedName>
        <fullName evidence="2">Uncharacterized protein</fullName>
    </submittedName>
</protein>
<keyword evidence="3" id="KW-1185">Reference proteome</keyword>
<evidence type="ECO:0000313" key="2">
    <source>
        <dbReference type="EMBL" id="KAB2612928.1"/>
    </source>
</evidence>
<reference evidence="2 3" key="3">
    <citation type="submission" date="2019-11" db="EMBL/GenBank/DDBJ databases">
        <title>A de novo genome assembly of a pear dwarfing rootstock.</title>
        <authorList>
            <person name="Wang F."/>
            <person name="Wang J."/>
            <person name="Li S."/>
            <person name="Zhang Y."/>
            <person name="Fang M."/>
            <person name="Ma L."/>
            <person name="Zhao Y."/>
            <person name="Jiang S."/>
        </authorList>
    </citation>
    <scope>NUCLEOTIDE SEQUENCE [LARGE SCALE GENOMIC DNA]</scope>
    <source>
        <strain evidence="2">S2</strain>
        <tissue evidence="2">Leaf</tissue>
    </source>
</reference>